<dbReference type="InterPro" id="IPR005546">
    <property type="entry name" value="Autotransporte_beta"/>
</dbReference>
<accession>A0ABM7ZH12</accession>
<dbReference type="SUPFAM" id="SSF103515">
    <property type="entry name" value="Autotransporter"/>
    <property type="match status" value="1"/>
</dbReference>
<dbReference type="Proteomes" id="UP001062263">
    <property type="component" value="Chromosome"/>
</dbReference>
<dbReference type="EMBL" id="AP025943">
    <property type="protein sequence ID" value="BDL44020.1"/>
    <property type="molecule type" value="Genomic_DNA"/>
</dbReference>
<feature type="domain" description="Autotransporter" evidence="1">
    <location>
        <begin position="533"/>
        <end position="809"/>
    </location>
</feature>
<dbReference type="Gene3D" id="2.40.128.130">
    <property type="entry name" value="Autotransporter beta-domain"/>
    <property type="match status" value="1"/>
</dbReference>
<sequence length="809" mass="82325">MAGSSLAEAAGVELTYPGAPLDENGLLFPQGSLSDNTVSITGGSIPGNAYGAKTTDGDTIRNRISMTGGSVLHLLGAYSATGTVEYNSVILGGGTVARNVYGGESGSGNAQYNSITMTGGSAQWLQGAYSNSGNVTGNEVLISGGTLSGGVNGGQTAGGDAISNSVRLGNATATWLNGGYSSTGNASGNRVIITSGGVNNNAFGGFVESGTGNACNNLFIMYGGEVGLNGEIPGVGHGIMGGRASEGNASGNRVIFLGGHTGFIDGGTSSNGGAASGNHVLILGGNIDGSVTGGMSFQGSSSGNVVEIRGGTVGGYIYGGRADKGTASNNTVILEGNFNLNGVFGGWDAYASSPGATAMDVTTGNVLILENFQGSATNVGNFEHYVFRLSSWNENGGPMLTISNGTSSTAPSATDLSGSTIRVEITGVSPGSPGPAVGDTISLIRNNMGLITNGVILKTPFVSFKRGIAMLYDATVSVGNTSIDATVTSSRLNPQLKSLSEGRAAAMALNNQGADLAAGLGISRAAMAAMQGGSPSGMETFLAMEGSHSNYATGSRVEQDGYAVLAGVSAGFSKNRSVVLGGFMESGWGSYTAHNAFADAPFVRASGDTSYYGGGLLARWDLTDNGLRGIALEASFRAGRLDSDYRSGDLVDGAGNPSAYNLSSPYYGGHAGAALTRELDRKMNMEAYGRFLWTRQDGDHATVSGDHIRFRDMNSSWLQGGARFHYEMTQTIRPYAGAAYEWQCNGTARASTYGQDIAAPTLRGGTGMAELGVIFQPVAGKPMFVDLGVKGYAGKREGVSGSLQFRAAF</sequence>
<organism evidence="2 3">
    <name type="scientific">Akkermansia biwaensis</name>
    <dbReference type="NCBI Taxonomy" id="2946555"/>
    <lineage>
        <taxon>Bacteria</taxon>
        <taxon>Pseudomonadati</taxon>
        <taxon>Verrucomicrobiota</taxon>
        <taxon>Verrucomicrobiia</taxon>
        <taxon>Verrucomicrobiales</taxon>
        <taxon>Akkermansiaceae</taxon>
        <taxon>Akkermansia</taxon>
    </lineage>
</organism>
<proteinExistence type="predicted"/>
<gene>
    <name evidence="2" type="ORF">Abiwalacus_15940</name>
</gene>
<evidence type="ECO:0000313" key="3">
    <source>
        <dbReference type="Proteomes" id="UP001062263"/>
    </source>
</evidence>
<dbReference type="NCBIfam" id="NF038205">
    <property type="entry name" value="Campy_LoFi_RPT"/>
    <property type="match status" value="1"/>
</dbReference>
<protein>
    <submittedName>
        <fullName evidence="2">Membrane protein</fullName>
    </submittedName>
</protein>
<evidence type="ECO:0000313" key="2">
    <source>
        <dbReference type="EMBL" id="BDL44020.1"/>
    </source>
</evidence>
<reference evidence="2" key="1">
    <citation type="submission" date="2022-06" db="EMBL/GenBank/DDBJ databases">
        <title>Akkermansia biwalacus sp. nov., an anaerobic mucin-degrading bacterium isolated from human intestine.</title>
        <authorList>
            <person name="Kobayashi Y."/>
            <person name="Inoue S."/>
            <person name="Kawahara T."/>
            <person name="Kohda N."/>
        </authorList>
    </citation>
    <scope>NUCLEOTIDE SEQUENCE</scope>
    <source>
        <strain evidence="2">WON2089</strain>
    </source>
</reference>
<evidence type="ECO:0000259" key="1">
    <source>
        <dbReference type="PROSITE" id="PS51208"/>
    </source>
</evidence>
<dbReference type="SMART" id="SM00869">
    <property type="entry name" value="Autotransporter"/>
    <property type="match status" value="1"/>
</dbReference>
<dbReference type="PROSITE" id="PS51208">
    <property type="entry name" value="AUTOTRANSPORTER"/>
    <property type="match status" value="1"/>
</dbReference>
<keyword evidence="3" id="KW-1185">Reference proteome</keyword>
<name>A0ABM7ZH12_9BACT</name>
<dbReference type="InterPro" id="IPR036709">
    <property type="entry name" value="Autotransporte_beta_dom_sf"/>
</dbReference>